<dbReference type="AlphaFoldDB" id="A0A0B7N2X4"/>
<dbReference type="SUPFAM" id="SSF64076">
    <property type="entry name" value="MTH938-like"/>
    <property type="match status" value="1"/>
</dbReference>
<dbReference type="OrthoDB" id="20681at2759"/>
<dbReference type="STRING" id="35722.A0A0B7N2X4"/>
<dbReference type="PANTHER" id="PTHR21192">
    <property type="entry name" value="NUCLEAR PROTEIN E3-3"/>
    <property type="match status" value="1"/>
</dbReference>
<sequence>MMLRRLINQNKHIAGLGSQHGNLSSTCRLFSSNKHDGKAMTSTDEDWEQADVKQSSIANYAIPQPASSAIPSSMLAAFNNMFDRGPNVGIEVITKKGFVLSNHIKVDQPLILLNGSPFLWNAPPRTAGFLPMKDWDIETFRIFELVSPRPELIMFGTGREFAPIPEHIRQYFFKLGIQVDQMNSKHAAATYNVLAEEGRRIAAALLPLDEN</sequence>
<keyword evidence="2" id="KW-1185">Reference proteome</keyword>
<evidence type="ECO:0008006" key="3">
    <source>
        <dbReference type="Google" id="ProtNLM"/>
    </source>
</evidence>
<dbReference type="EMBL" id="LN726795">
    <property type="protein sequence ID" value="CEP11762.1"/>
    <property type="molecule type" value="Genomic_DNA"/>
</dbReference>
<dbReference type="Gene3D" id="3.40.1230.10">
    <property type="entry name" value="MTH938-like"/>
    <property type="match status" value="1"/>
</dbReference>
<dbReference type="GO" id="GO:0005743">
    <property type="term" value="C:mitochondrial inner membrane"/>
    <property type="evidence" value="ECO:0007669"/>
    <property type="project" value="TreeGrafter"/>
</dbReference>
<dbReference type="Proteomes" id="UP000054107">
    <property type="component" value="Unassembled WGS sequence"/>
</dbReference>
<accession>A0A0B7N2X4</accession>
<evidence type="ECO:0000313" key="2">
    <source>
        <dbReference type="Proteomes" id="UP000054107"/>
    </source>
</evidence>
<dbReference type="GO" id="GO:0032981">
    <property type="term" value="P:mitochondrial respiratory chain complex I assembly"/>
    <property type="evidence" value="ECO:0007669"/>
    <property type="project" value="TreeGrafter"/>
</dbReference>
<organism evidence="1 2">
    <name type="scientific">Parasitella parasitica</name>
    <dbReference type="NCBI Taxonomy" id="35722"/>
    <lineage>
        <taxon>Eukaryota</taxon>
        <taxon>Fungi</taxon>
        <taxon>Fungi incertae sedis</taxon>
        <taxon>Mucoromycota</taxon>
        <taxon>Mucoromycotina</taxon>
        <taxon>Mucoromycetes</taxon>
        <taxon>Mucorales</taxon>
        <taxon>Mucorineae</taxon>
        <taxon>Mucoraceae</taxon>
        <taxon>Parasitella</taxon>
    </lineage>
</organism>
<gene>
    <name evidence="1" type="primary">PARPA_05644.1 scaffold 18756</name>
</gene>
<dbReference type="InterPro" id="IPR007523">
    <property type="entry name" value="NDUFAF3/AAMDC"/>
</dbReference>
<protein>
    <recommendedName>
        <fullName evidence="3">NADH dehydrogenase [ubiquinone] 1 alpha subcomplex assembly factor 3</fullName>
    </recommendedName>
</protein>
<dbReference type="Pfam" id="PF04430">
    <property type="entry name" value="DUF498"/>
    <property type="match status" value="1"/>
</dbReference>
<reference evidence="1 2" key="1">
    <citation type="submission" date="2014-09" db="EMBL/GenBank/DDBJ databases">
        <authorList>
            <person name="Ellenberger Sabrina"/>
        </authorList>
    </citation>
    <scope>NUCLEOTIDE SEQUENCE [LARGE SCALE GENOMIC DNA]</scope>
    <source>
        <strain evidence="1 2">CBS 412.66</strain>
    </source>
</reference>
<dbReference type="InterPro" id="IPR036748">
    <property type="entry name" value="MTH938-like_sf"/>
</dbReference>
<evidence type="ECO:0000313" key="1">
    <source>
        <dbReference type="EMBL" id="CEP11762.1"/>
    </source>
</evidence>
<name>A0A0B7N2X4_9FUNG</name>
<dbReference type="PANTHER" id="PTHR21192:SF2">
    <property type="entry name" value="NADH DEHYDROGENASE [UBIQUINONE] 1 ALPHA SUBCOMPLEX ASSEMBLY FACTOR 3"/>
    <property type="match status" value="1"/>
</dbReference>
<proteinExistence type="predicted"/>